<reference evidence="4 5" key="1">
    <citation type="submission" date="2024-08" db="EMBL/GenBank/DDBJ databases">
        <authorList>
            <person name="Cucini C."/>
            <person name="Frati F."/>
        </authorList>
    </citation>
    <scope>NUCLEOTIDE SEQUENCE [LARGE SCALE GENOMIC DNA]</scope>
</reference>
<feature type="compositionally biased region" description="Polar residues" evidence="1">
    <location>
        <begin position="913"/>
        <end position="925"/>
    </location>
</feature>
<evidence type="ECO:0000259" key="2">
    <source>
        <dbReference type="PROSITE" id="PS50010"/>
    </source>
</evidence>
<dbReference type="PANTHER" id="PTHR16777:SF2">
    <property type="entry name" value="PROTEIN ECT2"/>
    <property type="match status" value="1"/>
</dbReference>
<feature type="compositionally biased region" description="Low complexity" evidence="1">
    <location>
        <begin position="882"/>
        <end position="896"/>
    </location>
</feature>
<dbReference type="InterPro" id="IPR001357">
    <property type="entry name" value="BRCT_dom"/>
</dbReference>
<dbReference type="InterPro" id="IPR049395">
    <property type="entry name" value="ECT2_PH"/>
</dbReference>
<dbReference type="PROSITE" id="PS50010">
    <property type="entry name" value="DH_2"/>
    <property type="match status" value="1"/>
</dbReference>
<dbReference type="Proteomes" id="UP001642540">
    <property type="component" value="Unassembled WGS sequence"/>
</dbReference>
<dbReference type="Pfam" id="PF00621">
    <property type="entry name" value="RhoGEF"/>
    <property type="match status" value="1"/>
</dbReference>
<comment type="caution">
    <text evidence="4">The sequence shown here is derived from an EMBL/GenBank/DDBJ whole genome shotgun (WGS) entry which is preliminary data.</text>
</comment>
<dbReference type="PANTHER" id="PTHR16777">
    <property type="entry name" value="PROTEIN ECT2"/>
    <property type="match status" value="1"/>
</dbReference>
<protein>
    <recommendedName>
        <fullName evidence="6">Protein ECT2</fullName>
    </recommendedName>
</protein>
<dbReference type="EMBL" id="CAXLJM020000046">
    <property type="protein sequence ID" value="CAL8111532.1"/>
    <property type="molecule type" value="Genomic_DNA"/>
</dbReference>
<dbReference type="CDD" id="cd00160">
    <property type="entry name" value="RhoGEF"/>
    <property type="match status" value="1"/>
</dbReference>
<feature type="region of interest" description="Disordered" evidence="1">
    <location>
        <begin position="913"/>
        <end position="946"/>
    </location>
</feature>
<evidence type="ECO:0000313" key="5">
    <source>
        <dbReference type="Proteomes" id="UP001642540"/>
    </source>
</evidence>
<name>A0ABP1QTG1_9HEXA</name>
<evidence type="ECO:0008006" key="6">
    <source>
        <dbReference type="Google" id="ProtNLM"/>
    </source>
</evidence>
<accession>A0ABP1QTG1</accession>
<evidence type="ECO:0000313" key="4">
    <source>
        <dbReference type="EMBL" id="CAL8111532.1"/>
    </source>
</evidence>
<keyword evidence="5" id="KW-1185">Reference proteome</keyword>
<proteinExistence type="predicted"/>
<dbReference type="Gene3D" id="3.40.50.10190">
    <property type="entry name" value="BRCT domain"/>
    <property type="match status" value="3"/>
</dbReference>
<dbReference type="Pfam" id="PF00533">
    <property type="entry name" value="BRCT"/>
    <property type="match status" value="2"/>
</dbReference>
<dbReference type="SUPFAM" id="SSF52113">
    <property type="entry name" value="BRCT domain"/>
    <property type="match status" value="2"/>
</dbReference>
<dbReference type="Gene3D" id="1.20.900.10">
    <property type="entry name" value="Dbl homology (DH) domain"/>
    <property type="match status" value="1"/>
</dbReference>
<dbReference type="Pfam" id="PF21242">
    <property type="entry name" value="ECT2_PH"/>
    <property type="match status" value="1"/>
</dbReference>
<gene>
    <name evidence="4" type="ORF">ODALV1_LOCUS15125</name>
</gene>
<feature type="region of interest" description="Disordered" evidence="1">
    <location>
        <begin position="340"/>
        <end position="379"/>
    </location>
</feature>
<dbReference type="SUPFAM" id="SSF48065">
    <property type="entry name" value="DBL homology domain (DH-domain)"/>
    <property type="match status" value="1"/>
</dbReference>
<feature type="domain" description="BRCT" evidence="3">
    <location>
        <begin position="144"/>
        <end position="215"/>
    </location>
</feature>
<feature type="region of interest" description="Disordered" evidence="1">
    <location>
        <begin position="870"/>
        <end position="900"/>
    </location>
</feature>
<dbReference type="SMART" id="SM00325">
    <property type="entry name" value="RhoGEF"/>
    <property type="match status" value="1"/>
</dbReference>
<dbReference type="InterPro" id="IPR036420">
    <property type="entry name" value="BRCT_dom_sf"/>
</dbReference>
<sequence length="946" mass="106793">MEPSDGDCTDDAVSIDPASGTKLFSPLSICSVSSPQKTPGPTYYQMKPKFAYLSGTQLWTNSVFMAALKTLELEPRTFDDAFSNGTIDHMSSVFIFEEFSGAIFEALRKRQGSIKPRIYGPPVIILAVSSNDKSLPVSRTGYPIFSRHLKDTRVAVTGLKTKEHFNEVRRKILYMDGTFLEREGPLTHLIAGKCRGTKYRDAVALGKPILNPDWIEFVWNNRHNPSFLMMKDYNRFKVKAFYGSKIFLDGFDSAEKSNMDKLIEENGGETASVVDSSVTHIVLNDLNENSLEAGDMKLYPVERAKIVKAEWFWSSIQIEACADESSYLYDCRQNDEINNSIGTPSSFTSPTGLGLSFSDADGTTPKSGTPGSASRRKRKRMRDLVTLAQVEFPPYVVVDDDPEKLNLGGKSLDQCQDVVSDVEYAAILKRINAVLSSADLKTMSRRQIEFHHLIETERNYTSILMMIVKHFKEPCEKDDQAGGRILDTQEVKTIFGPILPIFSLHRRMLRDLFLLLEKWNEENLIGEIYVKYAKDLRKSYEPFINFFESVKNEIVRCETEKPRFMAFLKIAQCKPDCGKQTLADLMIRPVQRLPSTALILTNLARHTPKTNPDSEWISKGLEAINQVNQTINEEKKRNDARVAMFDTFHEIEGCPVELLSDHRTLLHKFEVTALTDMYGQKYDPLMLCVFSDHIQVVKRRSGTQSKNLPTAISVANLRSPQVSRKSYLPGQFAGPSNQKRFKFLEWICFSYIKRVVEIVDLSPPAFAFIVISPNELRERVLAFTVPEDLKWTRQSIVQLFAKQVAEAAQRMDYEHLIAKVDASSLHISENTSVLEKASRFATKTRKKVGRALSLSKTPSKLKRTVSQMMSPFGSRNCHQDSDSISQSSESSTQSASVTPLRSNLSTMSLWFSSSKRGTLDNGNTPKSRKITTDKDPKKGFSVIQES</sequence>
<feature type="domain" description="BRCT" evidence="3">
    <location>
        <begin position="236"/>
        <end position="329"/>
    </location>
</feature>
<dbReference type="PROSITE" id="PS50172">
    <property type="entry name" value="BRCT"/>
    <property type="match status" value="2"/>
</dbReference>
<evidence type="ECO:0000256" key="1">
    <source>
        <dbReference type="SAM" id="MobiDB-lite"/>
    </source>
</evidence>
<dbReference type="InterPro" id="IPR026817">
    <property type="entry name" value="Ect2"/>
</dbReference>
<organism evidence="4 5">
    <name type="scientific">Orchesella dallaii</name>
    <dbReference type="NCBI Taxonomy" id="48710"/>
    <lineage>
        <taxon>Eukaryota</taxon>
        <taxon>Metazoa</taxon>
        <taxon>Ecdysozoa</taxon>
        <taxon>Arthropoda</taxon>
        <taxon>Hexapoda</taxon>
        <taxon>Collembola</taxon>
        <taxon>Entomobryomorpha</taxon>
        <taxon>Entomobryoidea</taxon>
        <taxon>Orchesellidae</taxon>
        <taxon>Orchesellinae</taxon>
        <taxon>Orchesella</taxon>
    </lineage>
</organism>
<feature type="domain" description="DH" evidence="2">
    <location>
        <begin position="445"/>
        <end position="634"/>
    </location>
</feature>
<dbReference type="SMART" id="SM00292">
    <property type="entry name" value="BRCT"/>
    <property type="match status" value="2"/>
</dbReference>
<dbReference type="InterPro" id="IPR035899">
    <property type="entry name" value="DBL_dom_sf"/>
</dbReference>
<feature type="compositionally biased region" description="Polar residues" evidence="1">
    <location>
        <begin position="340"/>
        <end position="351"/>
    </location>
</feature>
<evidence type="ECO:0000259" key="3">
    <source>
        <dbReference type="PROSITE" id="PS50172"/>
    </source>
</evidence>
<dbReference type="InterPro" id="IPR000219">
    <property type="entry name" value="DH_dom"/>
</dbReference>